<dbReference type="RefSeq" id="WP_206592981.1">
    <property type="nucleotide sequence ID" value="NZ_JAFKCS010000003.1"/>
</dbReference>
<name>A0ABS3CQ07_9ALTE</name>
<gene>
    <name evidence="1" type="ORF">J0A65_04720</name>
</gene>
<dbReference type="Proteomes" id="UP000663992">
    <property type="component" value="Unassembled WGS sequence"/>
</dbReference>
<evidence type="ECO:0000313" key="1">
    <source>
        <dbReference type="EMBL" id="MBN7819155.1"/>
    </source>
</evidence>
<accession>A0ABS3CQ07</accession>
<organism evidence="1 2">
    <name type="scientific">Bowmanella yangjiangensis</name>
    <dbReference type="NCBI Taxonomy" id="2811230"/>
    <lineage>
        <taxon>Bacteria</taxon>
        <taxon>Pseudomonadati</taxon>
        <taxon>Pseudomonadota</taxon>
        <taxon>Gammaproteobacteria</taxon>
        <taxon>Alteromonadales</taxon>
        <taxon>Alteromonadaceae</taxon>
        <taxon>Bowmanella</taxon>
    </lineage>
</organism>
<keyword evidence="2" id="KW-1185">Reference proteome</keyword>
<dbReference type="Pfam" id="PF09523">
    <property type="entry name" value="DUF2390"/>
    <property type="match status" value="1"/>
</dbReference>
<dbReference type="NCBIfam" id="TIGR02444">
    <property type="entry name" value="TIGR02444 family protein"/>
    <property type="match status" value="1"/>
</dbReference>
<evidence type="ECO:0000313" key="2">
    <source>
        <dbReference type="Proteomes" id="UP000663992"/>
    </source>
</evidence>
<comment type="caution">
    <text evidence="1">The sequence shown here is derived from an EMBL/GenBank/DDBJ whole genome shotgun (WGS) entry which is preliminary data.</text>
</comment>
<protein>
    <submittedName>
        <fullName evidence="1">TIGR02444 family protein</fullName>
    </submittedName>
</protein>
<sequence>MWQTEDFWQFSLAVYKEAEHLCLQLQNRYAMNVNLVLLCLFLQHRSFTLSDKNIRALVSTLADTESLLQSLRALRRQTKAFDLVAYQHLLSGELALEKRQQADLIACLNTQTLVQAEGDNLYLYALALNPAMPHQLKTILSKLQTETKFDQGQNDNKFQDLS</sequence>
<reference evidence="1 2" key="1">
    <citation type="submission" date="2021-03" db="EMBL/GenBank/DDBJ databases">
        <title>novel species isolated from a fishpond in China.</title>
        <authorList>
            <person name="Lu H."/>
            <person name="Cai Z."/>
        </authorList>
    </citation>
    <scope>NUCLEOTIDE SEQUENCE [LARGE SCALE GENOMIC DNA]</scope>
    <source>
        <strain evidence="1 2">Y57</strain>
    </source>
</reference>
<dbReference type="InterPro" id="IPR012659">
    <property type="entry name" value="CHP02444"/>
</dbReference>
<dbReference type="EMBL" id="JAFKCS010000003">
    <property type="protein sequence ID" value="MBN7819155.1"/>
    <property type="molecule type" value="Genomic_DNA"/>
</dbReference>
<proteinExistence type="predicted"/>